<dbReference type="EMBL" id="CP021434">
    <property type="protein sequence ID" value="ARU61099.1"/>
    <property type="molecule type" value="Genomic_DNA"/>
</dbReference>
<evidence type="ECO:0000313" key="5">
    <source>
        <dbReference type="Proteomes" id="UP000195437"/>
    </source>
</evidence>
<evidence type="ECO:0000256" key="1">
    <source>
        <dbReference type="ARBA" id="ARBA00022801"/>
    </source>
</evidence>
<evidence type="ECO:0000259" key="3">
    <source>
        <dbReference type="SMART" id="SM00646"/>
    </source>
</evidence>
<dbReference type="InterPro" id="IPR014234">
    <property type="entry name" value="Spore_CwlD"/>
</dbReference>
<protein>
    <submittedName>
        <fullName evidence="4">N-acetylmuramoyl-L-alanine amidase CwlD</fullName>
    </submittedName>
</protein>
<dbReference type="OrthoDB" id="9806267at2"/>
<dbReference type="GO" id="GO:0009253">
    <property type="term" value="P:peptidoglycan catabolic process"/>
    <property type="evidence" value="ECO:0007669"/>
    <property type="project" value="InterPro"/>
</dbReference>
<dbReference type="Pfam" id="PF01520">
    <property type="entry name" value="Amidase_3"/>
    <property type="match status" value="1"/>
</dbReference>
<keyword evidence="5" id="KW-1185">Reference proteome</keyword>
<keyword evidence="2" id="KW-0472">Membrane</keyword>
<dbReference type="CDD" id="cd02696">
    <property type="entry name" value="MurNAc-LAA"/>
    <property type="match status" value="1"/>
</dbReference>
<dbReference type="PANTHER" id="PTHR30404">
    <property type="entry name" value="N-ACETYLMURAMOYL-L-ALANINE AMIDASE"/>
    <property type="match status" value="1"/>
</dbReference>
<proteinExistence type="predicted"/>
<dbReference type="SMART" id="SM00646">
    <property type="entry name" value="Ami_3"/>
    <property type="match status" value="1"/>
</dbReference>
<dbReference type="GO" id="GO:0030288">
    <property type="term" value="C:outer membrane-bounded periplasmic space"/>
    <property type="evidence" value="ECO:0007669"/>
    <property type="project" value="TreeGrafter"/>
</dbReference>
<dbReference type="SUPFAM" id="SSF53187">
    <property type="entry name" value="Zn-dependent exopeptidases"/>
    <property type="match status" value="1"/>
</dbReference>
<keyword evidence="1" id="KW-0378">Hydrolase</keyword>
<dbReference type="GO" id="GO:0008745">
    <property type="term" value="F:N-acetylmuramoyl-L-alanine amidase activity"/>
    <property type="evidence" value="ECO:0007669"/>
    <property type="project" value="InterPro"/>
</dbReference>
<dbReference type="Gene3D" id="3.40.630.40">
    <property type="entry name" value="Zn-dependent exopeptidases"/>
    <property type="match status" value="1"/>
</dbReference>
<dbReference type="Proteomes" id="UP000195437">
    <property type="component" value="Chromosome"/>
</dbReference>
<dbReference type="RefSeq" id="WP_087456481.1">
    <property type="nucleotide sequence ID" value="NZ_CP021434.1"/>
</dbReference>
<evidence type="ECO:0000256" key="2">
    <source>
        <dbReference type="SAM" id="Phobius"/>
    </source>
</evidence>
<gene>
    <name evidence="4" type="ORF">CBW65_08490</name>
</gene>
<accession>A0A1Y0IM34</accession>
<dbReference type="KEGG" id="tum:CBW65_08490"/>
<sequence>MWKRGKMPVWRFGVYVALFLIGSFGLYTGTLQWLTEPSSLSWTMPLSGQVIVLDAGHGGVDPGAVSDSGVLEKEITLQVAMRVREYLQQAGAQVIMIREEDLDLAPENLKGYSRRKSQDLKERARIIRESDATIFISLHCNAIPSAKWSGAQTFYDTEFEDSKRLAEKVQGALGETVVTDRSVKKREDIYLLKNADKPGALVELGFLSNPEETELMKSSTYQKKLALSIYKGILSYYSEK</sequence>
<organism evidence="4 5">
    <name type="scientific">Tumebacillus avium</name>
    <dbReference type="NCBI Taxonomy" id="1903704"/>
    <lineage>
        <taxon>Bacteria</taxon>
        <taxon>Bacillati</taxon>
        <taxon>Bacillota</taxon>
        <taxon>Bacilli</taxon>
        <taxon>Bacillales</taxon>
        <taxon>Alicyclobacillaceae</taxon>
        <taxon>Tumebacillus</taxon>
    </lineage>
</organism>
<keyword evidence="2" id="KW-1133">Transmembrane helix</keyword>
<dbReference type="PANTHER" id="PTHR30404:SF0">
    <property type="entry name" value="N-ACETYLMURAMOYL-L-ALANINE AMIDASE AMIC"/>
    <property type="match status" value="1"/>
</dbReference>
<dbReference type="InterPro" id="IPR002508">
    <property type="entry name" value="MurNAc-LAA_cat"/>
</dbReference>
<dbReference type="InterPro" id="IPR050695">
    <property type="entry name" value="N-acetylmuramoyl_amidase_3"/>
</dbReference>
<dbReference type="AlphaFoldDB" id="A0A1Y0IM34"/>
<dbReference type="NCBIfam" id="TIGR02883">
    <property type="entry name" value="spore_cwlD"/>
    <property type="match status" value="1"/>
</dbReference>
<evidence type="ECO:0000313" key="4">
    <source>
        <dbReference type="EMBL" id="ARU61099.1"/>
    </source>
</evidence>
<reference evidence="5" key="1">
    <citation type="submission" date="2017-05" db="EMBL/GenBank/DDBJ databases">
        <authorList>
            <person name="Sung H."/>
        </authorList>
    </citation>
    <scope>NUCLEOTIDE SEQUENCE [LARGE SCALE GENOMIC DNA]</scope>
    <source>
        <strain evidence="5">AR23208</strain>
    </source>
</reference>
<feature type="transmembrane region" description="Helical" evidence="2">
    <location>
        <begin position="12"/>
        <end position="34"/>
    </location>
</feature>
<name>A0A1Y0IM34_9BACL</name>
<keyword evidence="2" id="KW-0812">Transmembrane</keyword>
<feature type="domain" description="MurNAc-LAA" evidence="3">
    <location>
        <begin position="124"/>
        <end position="234"/>
    </location>
</feature>